<sequence>MSQPPPTRRTILGAAAALAVPASAMAAGAGAAVGEAAAVPALGRRDGRWLNPPRQWRADRDGDLTIVTDRATDFWRETHYGFTRDSGHFLGFPTPAAFTAQLRIRGAYETLYDQAGIMVRVDERRWVKAGIELSDGAAMLSSVLTDGRSDWATGRYTGNPADFWMRATVAKGVLRLQVSADGHHWPLVRLAPFPVAAAYRVGPMACTPERSGLRVRVSDLTIGAPLGKDLHDLS</sequence>
<dbReference type="AlphaFoldDB" id="A0A7Y9FTD8"/>
<accession>A0A7Y9FTD8</accession>
<dbReference type="EMBL" id="JACCBY010000007">
    <property type="protein sequence ID" value="NYD91891.1"/>
    <property type="molecule type" value="Genomic_DNA"/>
</dbReference>
<gene>
    <name evidence="2" type="ORF">HD841_003710</name>
</gene>
<keyword evidence="3" id="KW-1185">Reference proteome</keyword>
<protein>
    <recommendedName>
        <fullName evidence="4">Regulation of enolase 1</fullName>
    </recommendedName>
</protein>
<dbReference type="InterPro" id="IPR013320">
    <property type="entry name" value="ConA-like_dom_sf"/>
</dbReference>
<dbReference type="SUPFAM" id="SSF49899">
    <property type="entry name" value="Concanavalin A-like lectins/glucanases"/>
    <property type="match status" value="1"/>
</dbReference>
<dbReference type="PROSITE" id="PS51318">
    <property type="entry name" value="TAT"/>
    <property type="match status" value="1"/>
</dbReference>
<evidence type="ECO:0000256" key="1">
    <source>
        <dbReference type="SAM" id="SignalP"/>
    </source>
</evidence>
<dbReference type="Proteomes" id="UP000517753">
    <property type="component" value="Unassembled WGS sequence"/>
</dbReference>
<feature type="chain" id="PRO_5030915168" description="Regulation of enolase 1" evidence="1">
    <location>
        <begin position="27"/>
        <end position="234"/>
    </location>
</feature>
<dbReference type="Gene3D" id="2.60.120.200">
    <property type="match status" value="1"/>
</dbReference>
<evidence type="ECO:0000313" key="3">
    <source>
        <dbReference type="Proteomes" id="UP000517753"/>
    </source>
</evidence>
<evidence type="ECO:0008006" key="4">
    <source>
        <dbReference type="Google" id="ProtNLM"/>
    </source>
</evidence>
<organism evidence="2 3">
    <name type="scientific">Sphingomonas melonis</name>
    <dbReference type="NCBI Taxonomy" id="152682"/>
    <lineage>
        <taxon>Bacteria</taxon>
        <taxon>Pseudomonadati</taxon>
        <taxon>Pseudomonadota</taxon>
        <taxon>Alphaproteobacteria</taxon>
        <taxon>Sphingomonadales</taxon>
        <taxon>Sphingomonadaceae</taxon>
        <taxon>Sphingomonas</taxon>
    </lineage>
</organism>
<comment type="caution">
    <text evidence="2">The sequence shown here is derived from an EMBL/GenBank/DDBJ whole genome shotgun (WGS) entry which is preliminary data.</text>
</comment>
<dbReference type="RefSeq" id="WP_218845640.1">
    <property type="nucleotide sequence ID" value="NZ_JACCBY010000007.1"/>
</dbReference>
<reference evidence="2 3" key="2">
    <citation type="submission" date="2020-08" db="EMBL/GenBank/DDBJ databases">
        <title>The Agave Microbiome: Exploring the role of microbial communities in plant adaptations to desert environments.</title>
        <authorList>
            <person name="Partida-Martinez L.P."/>
        </authorList>
    </citation>
    <scope>NUCLEOTIDE SEQUENCE [LARGE SCALE GENOMIC DNA]</scope>
    <source>
        <strain evidence="2 3">AS2.3</strain>
    </source>
</reference>
<dbReference type="PANTHER" id="PTHR35332:SF2">
    <property type="entry name" value="REGULATION OF ENOLASE PROTEIN 1"/>
    <property type="match status" value="1"/>
</dbReference>
<name>A0A7Y9FTD8_9SPHN</name>
<dbReference type="Pfam" id="PF07081">
    <property type="entry name" value="DUF1349"/>
    <property type="match status" value="1"/>
</dbReference>
<dbReference type="PANTHER" id="PTHR35332">
    <property type="entry name" value="REGULATION OF ENOLASE PROTEIN 1"/>
    <property type="match status" value="1"/>
</dbReference>
<keyword evidence="1" id="KW-0732">Signal</keyword>
<dbReference type="InterPro" id="IPR015987">
    <property type="entry name" value="UCP022704"/>
</dbReference>
<proteinExistence type="predicted"/>
<dbReference type="InterPro" id="IPR009784">
    <property type="entry name" value="DUF1349"/>
</dbReference>
<evidence type="ECO:0000313" key="2">
    <source>
        <dbReference type="EMBL" id="NYD91891.1"/>
    </source>
</evidence>
<dbReference type="PIRSF" id="PIRSF022704">
    <property type="entry name" value="UCP022704"/>
    <property type="match status" value="1"/>
</dbReference>
<feature type="signal peptide" evidence="1">
    <location>
        <begin position="1"/>
        <end position="26"/>
    </location>
</feature>
<dbReference type="InterPro" id="IPR006311">
    <property type="entry name" value="TAT_signal"/>
</dbReference>
<reference evidence="2 3" key="1">
    <citation type="submission" date="2020-07" db="EMBL/GenBank/DDBJ databases">
        <authorList>
            <person name="Partida-Martinez L."/>
            <person name="Huntemann M."/>
            <person name="Clum A."/>
            <person name="Wang J."/>
            <person name="Palaniappan K."/>
            <person name="Ritter S."/>
            <person name="Chen I.-M."/>
            <person name="Stamatis D."/>
            <person name="Reddy T."/>
            <person name="O'Malley R."/>
            <person name="Daum C."/>
            <person name="Shapiro N."/>
            <person name="Ivanova N."/>
            <person name="Kyrpides N."/>
            <person name="Woyke T."/>
        </authorList>
    </citation>
    <scope>NUCLEOTIDE SEQUENCE [LARGE SCALE GENOMIC DNA]</scope>
    <source>
        <strain evidence="2 3">AS2.3</strain>
    </source>
</reference>